<keyword evidence="1" id="KW-1133">Transmembrane helix</keyword>
<keyword evidence="1" id="KW-0812">Transmembrane</keyword>
<comment type="caution">
    <text evidence="2">The sequence shown here is derived from an EMBL/GenBank/DDBJ whole genome shotgun (WGS) entry which is preliminary data.</text>
</comment>
<organism evidence="2 3">
    <name type="scientific">candidate division WS6 bacterium OLB20</name>
    <dbReference type="NCBI Taxonomy" id="1617426"/>
    <lineage>
        <taxon>Bacteria</taxon>
        <taxon>Candidatus Dojkabacteria</taxon>
    </lineage>
</organism>
<keyword evidence="1" id="KW-0472">Membrane</keyword>
<sequence>MSNNNNSGAGIAGFIAGALLGAAAGAAAGLLFAPQKGEATRRKVRQASDRMFKKGLEAVDSFQEERVEPFLNRVNDQASRVRDDITVKISDLKGSVNERLNKKPGDETAKE</sequence>
<proteinExistence type="predicted"/>
<dbReference type="EMBL" id="JYNZ01000003">
    <property type="protein sequence ID" value="KXK27059.1"/>
    <property type="molecule type" value="Genomic_DNA"/>
</dbReference>
<dbReference type="STRING" id="1617426.TR69_WS6001001085"/>
<protein>
    <submittedName>
        <fullName evidence="2">YtxH-like protein</fullName>
    </submittedName>
</protein>
<evidence type="ECO:0000313" key="3">
    <source>
        <dbReference type="Proteomes" id="UP000070457"/>
    </source>
</evidence>
<dbReference type="Pfam" id="PF12732">
    <property type="entry name" value="YtxH"/>
    <property type="match status" value="1"/>
</dbReference>
<accession>A0A136LZH7</accession>
<dbReference type="Proteomes" id="UP000070457">
    <property type="component" value="Unassembled WGS sequence"/>
</dbReference>
<dbReference type="InterPro" id="IPR024623">
    <property type="entry name" value="YtxH"/>
</dbReference>
<gene>
    <name evidence="2" type="ORF">TR69_WS6001001085</name>
</gene>
<feature type="transmembrane region" description="Helical" evidence="1">
    <location>
        <begin position="12"/>
        <end position="33"/>
    </location>
</feature>
<evidence type="ECO:0000313" key="2">
    <source>
        <dbReference type="EMBL" id="KXK27059.1"/>
    </source>
</evidence>
<dbReference type="AlphaFoldDB" id="A0A136LZH7"/>
<name>A0A136LZH7_9BACT</name>
<evidence type="ECO:0000256" key="1">
    <source>
        <dbReference type="SAM" id="Phobius"/>
    </source>
</evidence>
<reference evidence="2 3" key="1">
    <citation type="submission" date="2015-02" db="EMBL/GenBank/DDBJ databases">
        <title>Improved understanding of the partial-nitritation anammox process through 23 genomes representing the majority of the microbial community.</title>
        <authorList>
            <person name="Speth D.R."/>
            <person name="In T Zandt M."/>
            <person name="Guerrero Cruz S."/>
            <person name="Jetten M.S."/>
            <person name="Dutilh B.E."/>
        </authorList>
    </citation>
    <scope>NUCLEOTIDE SEQUENCE [LARGE SCALE GENOMIC DNA]</scope>
    <source>
        <strain evidence="2">OLB20</strain>
    </source>
</reference>